<dbReference type="RefSeq" id="WP_190926148.1">
    <property type="nucleotide sequence ID" value="NZ_JACXAC010000005.1"/>
</dbReference>
<evidence type="ECO:0000313" key="3">
    <source>
        <dbReference type="EMBL" id="MBD2723444.1"/>
    </source>
</evidence>
<organism evidence="3 4">
    <name type="scientific">Hymenobacter armeniacus</name>
    <dbReference type="NCBI Taxonomy" id="2771358"/>
    <lineage>
        <taxon>Bacteria</taxon>
        <taxon>Pseudomonadati</taxon>
        <taxon>Bacteroidota</taxon>
        <taxon>Cytophagia</taxon>
        <taxon>Cytophagales</taxon>
        <taxon>Hymenobacteraceae</taxon>
        <taxon>Hymenobacter</taxon>
    </lineage>
</organism>
<feature type="domain" description="DUF6311" evidence="2">
    <location>
        <begin position="15"/>
        <end position="413"/>
    </location>
</feature>
<feature type="transmembrane region" description="Helical" evidence="1">
    <location>
        <begin position="385"/>
        <end position="404"/>
    </location>
</feature>
<name>A0ABR8K015_9BACT</name>
<gene>
    <name evidence="3" type="ORF">IC234_15040</name>
</gene>
<keyword evidence="1" id="KW-0812">Transmembrane</keyword>
<dbReference type="Proteomes" id="UP000606003">
    <property type="component" value="Unassembled WGS sequence"/>
</dbReference>
<evidence type="ECO:0000256" key="1">
    <source>
        <dbReference type="SAM" id="Phobius"/>
    </source>
</evidence>
<evidence type="ECO:0000313" key="4">
    <source>
        <dbReference type="Proteomes" id="UP000606003"/>
    </source>
</evidence>
<comment type="caution">
    <text evidence="3">The sequence shown here is derived from an EMBL/GenBank/DDBJ whole genome shotgun (WGS) entry which is preliminary data.</text>
</comment>
<proteinExistence type="predicted"/>
<sequence length="585" mass="67167">MNYWLRLSLLTAFYGVLFAALTWPLAAHFTSSFLVVPGHDTYMYPWNTWHFRTAVQTGQPVFHTDWLFYPLGSWLILHTYTPIIGLISVLVGNDILALNIGLLLSYSLSAAGAYLLARRWVQSPLLCLLAGFIFAYSPYKLQRLPEHYNLVLTATVPFYVLAFLDAFRFRERKFLPEVRSWKAAAGCVALGLVTLLSDYYVLFGLLYFSLAYAAWYWFGLGRIRWREWRTWAWLGGILVLSHVLIRLLRRWGVEDNGGFWWGGDLVDFIMPPPTSRFVYWGWAARLYNNPKVFTMPGSLENTLFLGYALPLLALGLWALRKAHRRPVSAVAQEEQGRPLAWVLLFFVMLTLPATRVYGHDRLHLPTAFLHFIPFFNNIRCPTRWVMMVGLLLPILTFSALEAAWKPRLHATSRTALSLLLIGLVLFEYWPRPYERTSRAAVPRVFHEVAKLPGNTLIPVPLGIASGYREVGQFRREHLFYQTVHEKKVPIGFMARVPAEVFASLEHDPVLGAVLFRQTKPDTIAPAPPTAPQVQAFLRRYDPAAFVINPEFREQPAHLFLRQLLRPYGYREQLVDGYVLLTPPAR</sequence>
<evidence type="ECO:0000259" key="2">
    <source>
        <dbReference type="Pfam" id="PF19830"/>
    </source>
</evidence>
<accession>A0ABR8K015</accession>
<feature type="transmembrane region" description="Helical" evidence="1">
    <location>
        <begin position="202"/>
        <end position="218"/>
    </location>
</feature>
<feature type="transmembrane region" description="Helical" evidence="1">
    <location>
        <begin position="230"/>
        <end position="248"/>
    </location>
</feature>
<reference evidence="3 4" key="1">
    <citation type="submission" date="2020-09" db="EMBL/GenBank/DDBJ databases">
        <authorList>
            <person name="Kim M.K."/>
        </authorList>
    </citation>
    <scope>NUCLEOTIDE SEQUENCE [LARGE SCALE GENOMIC DNA]</scope>
    <source>
        <strain evidence="3 4">BT189</strain>
    </source>
</reference>
<keyword evidence="1" id="KW-0472">Membrane</keyword>
<keyword evidence="4" id="KW-1185">Reference proteome</keyword>
<feature type="transmembrane region" description="Helical" evidence="1">
    <location>
        <begin position="339"/>
        <end position="356"/>
    </location>
</feature>
<dbReference type="EMBL" id="JACXAC010000005">
    <property type="protein sequence ID" value="MBD2723444.1"/>
    <property type="molecule type" value="Genomic_DNA"/>
</dbReference>
<feature type="transmembrane region" description="Helical" evidence="1">
    <location>
        <begin position="147"/>
        <end position="167"/>
    </location>
</feature>
<feature type="transmembrane region" description="Helical" evidence="1">
    <location>
        <begin position="66"/>
        <end position="90"/>
    </location>
</feature>
<feature type="transmembrane region" description="Helical" evidence="1">
    <location>
        <begin position="302"/>
        <end position="319"/>
    </location>
</feature>
<feature type="transmembrane region" description="Helical" evidence="1">
    <location>
        <begin position="96"/>
        <end position="117"/>
    </location>
</feature>
<feature type="transmembrane region" description="Helical" evidence="1">
    <location>
        <begin position="124"/>
        <end position="141"/>
    </location>
</feature>
<keyword evidence="1" id="KW-1133">Transmembrane helix</keyword>
<feature type="transmembrane region" description="Helical" evidence="1">
    <location>
        <begin position="12"/>
        <end position="36"/>
    </location>
</feature>
<dbReference type="InterPro" id="IPR046278">
    <property type="entry name" value="DUF6311"/>
</dbReference>
<protein>
    <recommendedName>
        <fullName evidence="2">DUF6311 domain-containing protein</fullName>
    </recommendedName>
</protein>
<dbReference type="Pfam" id="PF19830">
    <property type="entry name" value="DUF6311"/>
    <property type="match status" value="1"/>
</dbReference>